<feature type="non-terminal residue" evidence="1">
    <location>
        <position position="1"/>
    </location>
</feature>
<evidence type="ECO:0000313" key="2">
    <source>
        <dbReference type="Proteomes" id="UP001274896"/>
    </source>
</evidence>
<reference evidence="1" key="1">
    <citation type="submission" date="2023-06" db="EMBL/GenBank/DDBJ databases">
        <title>Male Hemibagrus guttatus genome.</title>
        <authorList>
            <person name="Bian C."/>
        </authorList>
    </citation>
    <scope>NUCLEOTIDE SEQUENCE</scope>
    <source>
        <strain evidence="1">Male_cb2023</strain>
        <tissue evidence="1">Muscle</tissue>
    </source>
</reference>
<dbReference type="Gene3D" id="3.80.10.10">
    <property type="entry name" value="Ribonuclease Inhibitor"/>
    <property type="match status" value="1"/>
</dbReference>
<keyword evidence="2" id="KW-1185">Reference proteome</keyword>
<evidence type="ECO:0000313" key="1">
    <source>
        <dbReference type="EMBL" id="KAK3519405.1"/>
    </source>
</evidence>
<proteinExistence type="predicted"/>
<dbReference type="EMBL" id="JAUCMX010000017">
    <property type="protein sequence ID" value="KAK3519405.1"/>
    <property type="molecule type" value="Genomic_DNA"/>
</dbReference>
<protein>
    <submittedName>
        <fullName evidence="1">Uncharacterized protein</fullName>
    </submittedName>
</protein>
<comment type="caution">
    <text evidence="1">The sequence shown here is derived from an EMBL/GenBank/DDBJ whole genome shotgun (WGS) entry which is preliminary data.</text>
</comment>
<dbReference type="PANTHER" id="PTHR15739:SF4">
    <property type="entry name" value="F-BOX ONLY PROTEIN 41"/>
    <property type="match status" value="1"/>
</dbReference>
<dbReference type="InterPro" id="IPR052283">
    <property type="entry name" value="GenomicStab_NeuMorph_Reg"/>
</dbReference>
<dbReference type="PANTHER" id="PTHR15739">
    <property type="entry name" value="ZINC FINGER PROTEIN"/>
    <property type="match status" value="1"/>
</dbReference>
<gene>
    <name evidence="1" type="ORF">QTP70_027525</name>
</gene>
<dbReference type="Proteomes" id="UP001274896">
    <property type="component" value="Unassembled WGS sequence"/>
</dbReference>
<name>A0AAE0QF78_9TELE</name>
<accession>A0AAE0QF78</accession>
<dbReference type="InterPro" id="IPR032675">
    <property type="entry name" value="LRR_dom_sf"/>
</dbReference>
<sequence>FMVTMAQWCSQTHTLILHHLKPRSRAKKESKEDYLKNTRGCLEEGLEAVLRSAGRSLVSLTISHCPNILTDRTLWLVSCHCRALRTLTYRRLMEEAVQQSGCVGPNATREERLR</sequence>
<dbReference type="AlphaFoldDB" id="A0AAE0QF78"/>
<organism evidence="1 2">
    <name type="scientific">Hemibagrus guttatus</name>
    <dbReference type="NCBI Taxonomy" id="175788"/>
    <lineage>
        <taxon>Eukaryota</taxon>
        <taxon>Metazoa</taxon>
        <taxon>Chordata</taxon>
        <taxon>Craniata</taxon>
        <taxon>Vertebrata</taxon>
        <taxon>Euteleostomi</taxon>
        <taxon>Actinopterygii</taxon>
        <taxon>Neopterygii</taxon>
        <taxon>Teleostei</taxon>
        <taxon>Ostariophysi</taxon>
        <taxon>Siluriformes</taxon>
        <taxon>Bagridae</taxon>
        <taxon>Hemibagrus</taxon>
    </lineage>
</organism>